<reference evidence="1" key="1">
    <citation type="submission" date="2018-12" db="EMBL/GenBank/DDBJ databases">
        <authorList>
            <person name="Jadhav K."/>
            <person name="Kushwaha B."/>
            <person name="Jadhav I."/>
        </authorList>
    </citation>
    <scope>NUCLEOTIDE SEQUENCE [LARGE SCALE GENOMIC DNA]</scope>
    <source>
        <strain evidence="1">SBS 10</strain>
    </source>
</reference>
<accession>A0A3S0NXJ7</accession>
<proteinExistence type="predicted"/>
<name>A0A3S0NXJ7_9GAMM</name>
<gene>
    <name evidence="1" type="ORF">DSL92_00490</name>
</gene>
<organism evidence="1">
    <name type="scientific">Billgrantia gudaonensis</name>
    <dbReference type="NCBI Taxonomy" id="376427"/>
    <lineage>
        <taxon>Bacteria</taxon>
        <taxon>Pseudomonadati</taxon>
        <taxon>Pseudomonadota</taxon>
        <taxon>Gammaproteobacteria</taxon>
        <taxon>Oceanospirillales</taxon>
        <taxon>Halomonadaceae</taxon>
        <taxon>Billgrantia</taxon>
    </lineage>
</organism>
<dbReference type="EMBL" id="RXHI01000001">
    <property type="protein sequence ID" value="RUA23262.1"/>
    <property type="molecule type" value="Genomic_DNA"/>
</dbReference>
<protein>
    <submittedName>
        <fullName evidence="1">Uncharacterized protein</fullName>
    </submittedName>
</protein>
<dbReference type="AlphaFoldDB" id="A0A3S0NXJ7"/>
<evidence type="ECO:0000313" key="1">
    <source>
        <dbReference type="EMBL" id="RUA23262.1"/>
    </source>
</evidence>
<sequence>MVSAFAAALWGHGSFTCWAFAASELRRHGVLLAIPHHDPLPENPGQPASLDRPLLWDTLAAAG</sequence>
<comment type="caution">
    <text evidence="1">The sequence shown here is derived from an EMBL/GenBank/DDBJ whole genome shotgun (WGS) entry which is preliminary data.</text>
</comment>